<dbReference type="OrthoDB" id="9804559at2"/>
<dbReference type="InterPro" id="IPR037925">
    <property type="entry name" value="FlgE/F/G-like"/>
</dbReference>
<dbReference type="PANTHER" id="PTHR30435">
    <property type="entry name" value="FLAGELLAR PROTEIN"/>
    <property type="match status" value="1"/>
</dbReference>
<feature type="domain" description="Flagellar basal body rod protein N-terminal" evidence="5">
    <location>
        <begin position="5"/>
        <end position="35"/>
    </location>
</feature>
<dbReference type="eggNOG" id="COG4786">
    <property type="taxonomic scope" value="Bacteria"/>
</dbReference>
<evidence type="ECO:0000256" key="3">
    <source>
        <dbReference type="ARBA" id="ARBA00023143"/>
    </source>
</evidence>
<reference evidence="8 9" key="1">
    <citation type="journal article" date="2009" name="Stand. Genomic Sci.">
        <title>Complete genome sequence of Desulfotomaculum acetoxidans type strain (5575).</title>
        <authorList>
            <person name="Spring S."/>
            <person name="Lapidus A."/>
            <person name="Schroder M."/>
            <person name="Gleim D."/>
            <person name="Sims D."/>
            <person name="Meincke L."/>
            <person name="Glavina Del Rio T."/>
            <person name="Tice H."/>
            <person name="Copeland A."/>
            <person name="Cheng J.F."/>
            <person name="Lucas S."/>
            <person name="Chen F."/>
            <person name="Nolan M."/>
            <person name="Bruce D."/>
            <person name="Goodwin L."/>
            <person name="Pitluck S."/>
            <person name="Ivanova N."/>
            <person name="Mavromatis K."/>
            <person name="Mikhailova N."/>
            <person name="Pati A."/>
            <person name="Chen A."/>
            <person name="Palaniappan K."/>
            <person name="Land M."/>
            <person name="Hauser L."/>
            <person name="Chang Y.J."/>
            <person name="Jeffries C.D."/>
            <person name="Chain P."/>
            <person name="Saunders E."/>
            <person name="Brettin T."/>
            <person name="Detter J.C."/>
            <person name="Goker M."/>
            <person name="Bristow J."/>
            <person name="Eisen J.A."/>
            <person name="Markowitz V."/>
            <person name="Hugenholtz P."/>
            <person name="Kyrpides N.C."/>
            <person name="Klenk H.P."/>
            <person name="Han C."/>
        </authorList>
    </citation>
    <scope>NUCLEOTIDE SEQUENCE [LARGE SCALE GENOMIC DNA]</scope>
    <source>
        <strain evidence="9">ATCC 49208 / DSM 771 / VKM B-1644</strain>
    </source>
</reference>
<dbReference type="InterPro" id="IPR053967">
    <property type="entry name" value="LlgE_F_G-like_D1"/>
</dbReference>
<gene>
    <name evidence="8" type="ordered locus">Dtox_0696</name>
</gene>
<evidence type="ECO:0000259" key="6">
    <source>
        <dbReference type="Pfam" id="PF06429"/>
    </source>
</evidence>
<evidence type="ECO:0000256" key="4">
    <source>
        <dbReference type="RuleBase" id="RU362116"/>
    </source>
</evidence>
<accession>C8W1G5</accession>
<sequence>MIRSLYSGVSGMKNHQTRMDVIGNNIANVNTTGYKSSRVQFKDVLGQTIAGGQVASGVTIAGINKDFTQGSQTATENSTDLYIHGNGFFIVQDPGDPSILYYTRDGSFHVDDTGQLVNSLGYKVCSSDGSTEIDPFTVPLDSINIDMNGKISYCTGGSTTPEDGGQIGLAMFNDLNRLINKGNNLYQYDNKPNTDGSDPAEPIFGAPGSIGLGTVISNNLEMSNVDLTNEFSNMIITQRGYQANSKVITTSDEMLQELIGLKR</sequence>
<dbReference type="Pfam" id="PF00460">
    <property type="entry name" value="Flg_bb_rod"/>
    <property type="match status" value="1"/>
</dbReference>
<dbReference type="Proteomes" id="UP000002217">
    <property type="component" value="Chromosome"/>
</dbReference>
<dbReference type="HOGENOM" id="CLU_013687_0_1_9"/>
<evidence type="ECO:0000259" key="7">
    <source>
        <dbReference type="Pfam" id="PF22692"/>
    </source>
</evidence>
<dbReference type="InterPro" id="IPR020013">
    <property type="entry name" value="Flagellar_FlgE/F/G"/>
</dbReference>
<comment type="similarity">
    <text evidence="2 4">Belongs to the flagella basal body rod proteins family.</text>
</comment>
<evidence type="ECO:0000256" key="2">
    <source>
        <dbReference type="ARBA" id="ARBA00009677"/>
    </source>
</evidence>
<dbReference type="PANTHER" id="PTHR30435:SF1">
    <property type="entry name" value="FLAGELLAR HOOK PROTEIN FLGE"/>
    <property type="match status" value="1"/>
</dbReference>
<keyword evidence="3 4" id="KW-0975">Bacterial flagellum</keyword>
<dbReference type="GO" id="GO:0005829">
    <property type="term" value="C:cytosol"/>
    <property type="evidence" value="ECO:0007669"/>
    <property type="project" value="TreeGrafter"/>
</dbReference>
<dbReference type="KEGG" id="dae:Dtox_0696"/>
<dbReference type="InterPro" id="IPR019776">
    <property type="entry name" value="Flagellar_basal_body_rod_CS"/>
</dbReference>
<dbReference type="Pfam" id="PF22692">
    <property type="entry name" value="LlgE_F_G_D1"/>
    <property type="match status" value="1"/>
</dbReference>
<evidence type="ECO:0000259" key="5">
    <source>
        <dbReference type="Pfam" id="PF00460"/>
    </source>
</evidence>
<protein>
    <recommendedName>
        <fullName evidence="4">Flagellar hook protein FlgE</fullName>
    </recommendedName>
</protein>
<dbReference type="NCBIfam" id="TIGR03506">
    <property type="entry name" value="FlgEFG_subfam"/>
    <property type="match status" value="2"/>
</dbReference>
<dbReference type="InterPro" id="IPR010930">
    <property type="entry name" value="Flg_bb/hook_C_dom"/>
</dbReference>
<dbReference type="InterPro" id="IPR001444">
    <property type="entry name" value="Flag_bb_rod_N"/>
</dbReference>
<dbReference type="EMBL" id="CP001720">
    <property type="protein sequence ID" value="ACV61610.1"/>
    <property type="molecule type" value="Genomic_DNA"/>
</dbReference>
<feature type="domain" description="Flagellar basal-body/hook protein C-terminal" evidence="6">
    <location>
        <begin position="217"/>
        <end position="260"/>
    </location>
</feature>
<evidence type="ECO:0000313" key="8">
    <source>
        <dbReference type="EMBL" id="ACV61610.1"/>
    </source>
</evidence>
<name>C8W1G5_DESAS</name>
<organism evidence="8 9">
    <name type="scientific">Desulfofarcimen acetoxidans (strain ATCC 49208 / DSM 771 / KCTC 5769 / VKM B-1644 / 5575)</name>
    <name type="common">Desulfotomaculum acetoxidans</name>
    <dbReference type="NCBI Taxonomy" id="485916"/>
    <lineage>
        <taxon>Bacteria</taxon>
        <taxon>Bacillati</taxon>
        <taxon>Bacillota</taxon>
        <taxon>Clostridia</taxon>
        <taxon>Eubacteriales</taxon>
        <taxon>Peptococcaceae</taxon>
        <taxon>Desulfofarcimen</taxon>
    </lineage>
</organism>
<dbReference type="RefSeq" id="WP_015756328.1">
    <property type="nucleotide sequence ID" value="NC_013216.1"/>
</dbReference>
<evidence type="ECO:0000313" key="9">
    <source>
        <dbReference type="Proteomes" id="UP000002217"/>
    </source>
</evidence>
<feature type="domain" description="Flagellar hook protein FlgE/F/G-like D1" evidence="7">
    <location>
        <begin position="83"/>
        <end position="153"/>
    </location>
</feature>
<dbReference type="GO" id="GO:0071978">
    <property type="term" value="P:bacterial-type flagellum-dependent swarming motility"/>
    <property type="evidence" value="ECO:0007669"/>
    <property type="project" value="TreeGrafter"/>
</dbReference>
<proteinExistence type="inferred from homology"/>
<dbReference type="GO" id="GO:0009424">
    <property type="term" value="C:bacterial-type flagellum hook"/>
    <property type="evidence" value="ECO:0007669"/>
    <property type="project" value="TreeGrafter"/>
</dbReference>
<dbReference type="Pfam" id="PF06429">
    <property type="entry name" value="Flg_bbr_C"/>
    <property type="match status" value="1"/>
</dbReference>
<comment type="subcellular location">
    <subcellularLocation>
        <location evidence="1 4">Bacterial flagellum basal body</location>
    </subcellularLocation>
</comment>
<dbReference type="PROSITE" id="PS00588">
    <property type="entry name" value="FLAGELLA_BB_ROD"/>
    <property type="match status" value="1"/>
</dbReference>
<dbReference type="AlphaFoldDB" id="C8W1G5"/>
<keyword evidence="9" id="KW-1185">Reference proteome</keyword>
<dbReference type="GO" id="GO:0009425">
    <property type="term" value="C:bacterial-type flagellum basal body"/>
    <property type="evidence" value="ECO:0007669"/>
    <property type="project" value="UniProtKB-SubCell"/>
</dbReference>
<dbReference type="STRING" id="485916.Dtox_0696"/>
<dbReference type="SUPFAM" id="SSF117143">
    <property type="entry name" value="Flagellar hook protein flgE"/>
    <property type="match status" value="1"/>
</dbReference>
<evidence type="ECO:0000256" key="1">
    <source>
        <dbReference type="ARBA" id="ARBA00004117"/>
    </source>
</evidence>
<comment type="function">
    <text evidence="4">A flexible structure which links the flagellar filament to the drive apparatus in the basal body.</text>
</comment>